<feature type="domain" description="BRCT" evidence="1">
    <location>
        <begin position="116"/>
        <end position="162"/>
    </location>
</feature>
<evidence type="ECO:0000259" key="1">
    <source>
        <dbReference type="PROSITE" id="PS50172"/>
    </source>
</evidence>
<evidence type="ECO:0000313" key="2">
    <source>
        <dbReference type="EMBL" id="KAJ7024690.1"/>
    </source>
</evidence>
<proteinExistence type="predicted"/>
<dbReference type="GO" id="GO:0006302">
    <property type="term" value="P:double-strand break repair"/>
    <property type="evidence" value="ECO:0007669"/>
    <property type="project" value="TreeGrafter"/>
</dbReference>
<dbReference type="PANTHER" id="PTHR47667:SF1">
    <property type="entry name" value="REGULATOR OF TY1 TRANSPOSITION PROTEIN 107"/>
    <property type="match status" value="1"/>
</dbReference>
<dbReference type="InterPro" id="IPR001357">
    <property type="entry name" value="BRCT_dom"/>
</dbReference>
<dbReference type="AlphaFoldDB" id="A0AAD6SBY6"/>
<dbReference type="InterPro" id="IPR053036">
    <property type="entry name" value="CellCycle_DNARepair_Reg"/>
</dbReference>
<dbReference type="PANTHER" id="PTHR47667">
    <property type="entry name" value="REGULATOR OF TY1 TRANSPOSITION PROTEIN 107"/>
    <property type="match status" value="1"/>
</dbReference>
<dbReference type="SUPFAM" id="SSF52113">
    <property type="entry name" value="BRCT domain"/>
    <property type="match status" value="2"/>
</dbReference>
<name>A0AAD6SBY6_9AGAR</name>
<sequence>MAGFSMLSQALKALGATVTDDYGKATHSVAPAIRVTAKFLCPLSAGAAVVTPNWVKDCITVGRLLRKCFSLFLGCSQRPYHTETIAAVAKYRLRDTSGEALYGFSLRESERRARKRQSDLFEGMSFYLMPSLAGKRTLLSQLVEFHGGKVGSWFPDESCTSY</sequence>
<keyword evidence="3" id="KW-1185">Reference proteome</keyword>
<accession>A0AAD6SBY6</accession>
<dbReference type="GO" id="GO:1990683">
    <property type="term" value="P:DNA double-strand break attachment to nuclear envelope"/>
    <property type="evidence" value="ECO:0007669"/>
    <property type="project" value="TreeGrafter"/>
</dbReference>
<comment type="caution">
    <text evidence="2">The sequence shown here is derived from an EMBL/GenBank/DDBJ whole genome shotgun (WGS) entry which is preliminary data.</text>
</comment>
<dbReference type="GO" id="GO:0005634">
    <property type="term" value="C:nucleus"/>
    <property type="evidence" value="ECO:0007669"/>
    <property type="project" value="TreeGrafter"/>
</dbReference>
<feature type="domain" description="BRCT" evidence="1">
    <location>
        <begin position="1"/>
        <end position="65"/>
    </location>
</feature>
<dbReference type="GO" id="GO:0035361">
    <property type="term" value="C:Cul8-RING ubiquitin ligase complex"/>
    <property type="evidence" value="ECO:0007669"/>
    <property type="project" value="TreeGrafter"/>
</dbReference>
<dbReference type="InterPro" id="IPR036420">
    <property type="entry name" value="BRCT_dom_sf"/>
</dbReference>
<protein>
    <recommendedName>
        <fullName evidence="1">BRCT domain-containing protein</fullName>
    </recommendedName>
</protein>
<reference evidence="2" key="1">
    <citation type="submission" date="2023-03" db="EMBL/GenBank/DDBJ databases">
        <title>Massive genome expansion in bonnet fungi (Mycena s.s.) driven by repeated elements and novel gene families across ecological guilds.</title>
        <authorList>
            <consortium name="Lawrence Berkeley National Laboratory"/>
            <person name="Harder C.B."/>
            <person name="Miyauchi S."/>
            <person name="Viragh M."/>
            <person name="Kuo A."/>
            <person name="Thoen E."/>
            <person name="Andreopoulos B."/>
            <person name="Lu D."/>
            <person name="Skrede I."/>
            <person name="Drula E."/>
            <person name="Henrissat B."/>
            <person name="Morin E."/>
            <person name="Kohler A."/>
            <person name="Barry K."/>
            <person name="LaButti K."/>
            <person name="Morin E."/>
            <person name="Salamov A."/>
            <person name="Lipzen A."/>
            <person name="Mereny Z."/>
            <person name="Hegedus B."/>
            <person name="Baldrian P."/>
            <person name="Stursova M."/>
            <person name="Weitz H."/>
            <person name="Taylor A."/>
            <person name="Grigoriev I.V."/>
            <person name="Nagy L.G."/>
            <person name="Martin F."/>
            <person name="Kauserud H."/>
        </authorList>
    </citation>
    <scope>NUCLEOTIDE SEQUENCE</scope>
    <source>
        <strain evidence="2">CBHHK200</strain>
    </source>
</reference>
<dbReference type="EMBL" id="JARJCM010000166">
    <property type="protein sequence ID" value="KAJ7024690.1"/>
    <property type="molecule type" value="Genomic_DNA"/>
</dbReference>
<dbReference type="Pfam" id="PF16770">
    <property type="entry name" value="RTT107_BRCT_5"/>
    <property type="match status" value="1"/>
</dbReference>
<dbReference type="PROSITE" id="PS50172">
    <property type="entry name" value="BRCT"/>
    <property type="match status" value="2"/>
</dbReference>
<gene>
    <name evidence="2" type="ORF">C8F04DRAFT_154532</name>
</gene>
<dbReference type="Gene3D" id="3.40.50.10190">
    <property type="entry name" value="BRCT domain"/>
    <property type="match status" value="1"/>
</dbReference>
<dbReference type="CDD" id="cd17744">
    <property type="entry name" value="BRCT_MDC1_rpt1"/>
    <property type="match status" value="1"/>
</dbReference>
<evidence type="ECO:0000313" key="3">
    <source>
        <dbReference type="Proteomes" id="UP001218188"/>
    </source>
</evidence>
<dbReference type="Proteomes" id="UP001218188">
    <property type="component" value="Unassembled WGS sequence"/>
</dbReference>
<organism evidence="2 3">
    <name type="scientific">Mycena alexandri</name>
    <dbReference type="NCBI Taxonomy" id="1745969"/>
    <lineage>
        <taxon>Eukaryota</taxon>
        <taxon>Fungi</taxon>
        <taxon>Dikarya</taxon>
        <taxon>Basidiomycota</taxon>
        <taxon>Agaricomycotina</taxon>
        <taxon>Agaricomycetes</taxon>
        <taxon>Agaricomycetidae</taxon>
        <taxon>Agaricales</taxon>
        <taxon>Marasmiineae</taxon>
        <taxon>Mycenaceae</taxon>
        <taxon>Mycena</taxon>
    </lineage>
</organism>